<evidence type="ECO:0000313" key="2">
    <source>
        <dbReference type="EMBL" id="OQU90184.1"/>
    </source>
</evidence>
<feature type="region of interest" description="Disordered" evidence="1">
    <location>
        <begin position="1"/>
        <end position="45"/>
    </location>
</feature>
<evidence type="ECO:0000256" key="1">
    <source>
        <dbReference type="SAM" id="MobiDB-lite"/>
    </source>
</evidence>
<sequence>MSCSSPSSSTDTSVSAAATTSSGAATSGRRPASRPRSTFSSPHSPFRTTYWLEEDIADLKEFARINVSWLWLELGSVVAFLR</sequence>
<accession>A0A1W0W6Z1</accession>
<protein>
    <submittedName>
        <fullName evidence="2">Uncharacterized protein</fullName>
    </submittedName>
</protein>
<dbReference type="Proteomes" id="UP000000768">
    <property type="component" value="Chromosome 2"/>
</dbReference>
<dbReference type="EMBL" id="CM000761">
    <property type="protein sequence ID" value="OQU90184.1"/>
    <property type="molecule type" value="Genomic_DNA"/>
</dbReference>
<feature type="compositionally biased region" description="Polar residues" evidence="1">
    <location>
        <begin position="35"/>
        <end position="45"/>
    </location>
</feature>
<gene>
    <name evidence="2" type="ORF">SORBI_3002G360801</name>
</gene>
<dbReference type="InParanoid" id="A0A1W0W6Z1"/>
<dbReference type="Gramene" id="OQU90184">
    <property type="protein sequence ID" value="OQU90184"/>
    <property type="gene ID" value="SORBI_3002G360801"/>
</dbReference>
<organism evidence="2 3">
    <name type="scientific">Sorghum bicolor</name>
    <name type="common">Sorghum</name>
    <name type="synonym">Sorghum vulgare</name>
    <dbReference type="NCBI Taxonomy" id="4558"/>
    <lineage>
        <taxon>Eukaryota</taxon>
        <taxon>Viridiplantae</taxon>
        <taxon>Streptophyta</taxon>
        <taxon>Embryophyta</taxon>
        <taxon>Tracheophyta</taxon>
        <taxon>Spermatophyta</taxon>
        <taxon>Magnoliopsida</taxon>
        <taxon>Liliopsida</taxon>
        <taxon>Poales</taxon>
        <taxon>Poaceae</taxon>
        <taxon>PACMAD clade</taxon>
        <taxon>Panicoideae</taxon>
        <taxon>Andropogonodae</taxon>
        <taxon>Andropogoneae</taxon>
        <taxon>Sorghinae</taxon>
        <taxon>Sorghum</taxon>
    </lineage>
</organism>
<evidence type="ECO:0000313" key="3">
    <source>
        <dbReference type="Proteomes" id="UP000000768"/>
    </source>
</evidence>
<reference evidence="3" key="2">
    <citation type="journal article" date="2018" name="Plant J.">
        <title>The Sorghum bicolor reference genome: improved assembly, gene annotations, a transcriptome atlas, and signatures of genome organization.</title>
        <authorList>
            <person name="McCormick R.F."/>
            <person name="Truong S.K."/>
            <person name="Sreedasyam A."/>
            <person name="Jenkins J."/>
            <person name="Shu S."/>
            <person name="Sims D."/>
            <person name="Kennedy M."/>
            <person name="Amirebrahimi M."/>
            <person name="Weers B.D."/>
            <person name="McKinley B."/>
            <person name="Mattison A."/>
            <person name="Morishige D.T."/>
            <person name="Grimwood J."/>
            <person name="Schmutz J."/>
            <person name="Mullet J.E."/>
        </authorList>
    </citation>
    <scope>NUCLEOTIDE SEQUENCE [LARGE SCALE GENOMIC DNA]</scope>
    <source>
        <strain evidence="3">cv. BTx623</strain>
    </source>
</reference>
<keyword evidence="3" id="KW-1185">Reference proteome</keyword>
<proteinExistence type="predicted"/>
<name>A0A1W0W6Z1_SORBI</name>
<feature type="compositionally biased region" description="Low complexity" evidence="1">
    <location>
        <begin position="1"/>
        <end position="27"/>
    </location>
</feature>
<reference evidence="2 3" key="1">
    <citation type="journal article" date="2009" name="Nature">
        <title>The Sorghum bicolor genome and the diversification of grasses.</title>
        <authorList>
            <person name="Paterson A.H."/>
            <person name="Bowers J.E."/>
            <person name="Bruggmann R."/>
            <person name="Dubchak I."/>
            <person name="Grimwood J."/>
            <person name="Gundlach H."/>
            <person name="Haberer G."/>
            <person name="Hellsten U."/>
            <person name="Mitros T."/>
            <person name="Poliakov A."/>
            <person name="Schmutz J."/>
            <person name="Spannagl M."/>
            <person name="Tang H."/>
            <person name="Wang X."/>
            <person name="Wicker T."/>
            <person name="Bharti A.K."/>
            <person name="Chapman J."/>
            <person name="Feltus F.A."/>
            <person name="Gowik U."/>
            <person name="Grigoriev I.V."/>
            <person name="Lyons E."/>
            <person name="Maher C.A."/>
            <person name="Martis M."/>
            <person name="Narechania A."/>
            <person name="Otillar R.P."/>
            <person name="Penning B.W."/>
            <person name="Salamov A.A."/>
            <person name="Wang Y."/>
            <person name="Zhang L."/>
            <person name="Carpita N.C."/>
            <person name="Freeling M."/>
            <person name="Gingle A.R."/>
            <person name="Hash C.T."/>
            <person name="Keller B."/>
            <person name="Klein P."/>
            <person name="Kresovich S."/>
            <person name="McCann M.C."/>
            <person name="Ming R."/>
            <person name="Peterson D.G."/>
            <person name="Mehboob-ur-Rahman"/>
            <person name="Ware D."/>
            <person name="Westhoff P."/>
            <person name="Mayer K.F."/>
            <person name="Messing J."/>
            <person name="Rokhsar D.S."/>
        </authorList>
    </citation>
    <scope>NUCLEOTIDE SEQUENCE [LARGE SCALE GENOMIC DNA]</scope>
    <source>
        <strain evidence="3">cv. BTx623</strain>
    </source>
</reference>
<dbReference type="AlphaFoldDB" id="A0A1W0W6Z1"/>